<dbReference type="GO" id="GO:0008782">
    <property type="term" value="F:adenosylhomocysteine nucleosidase activity"/>
    <property type="evidence" value="ECO:0007669"/>
    <property type="project" value="TreeGrafter"/>
</dbReference>
<dbReference type="InterPro" id="IPR035994">
    <property type="entry name" value="Nucleoside_phosphorylase_sf"/>
</dbReference>
<evidence type="ECO:0000313" key="2">
    <source>
        <dbReference type="EMBL" id="TQL62783.1"/>
    </source>
</evidence>
<dbReference type="Gene3D" id="3.40.50.1580">
    <property type="entry name" value="Nucleoside phosphorylase domain"/>
    <property type="match status" value="1"/>
</dbReference>
<dbReference type="GO" id="GO:0009116">
    <property type="term" value="P:nucleoside metabolic process"/>
    <property type="evidence" value="ECO:0007669"/>
    <property type="project" value="InterPro"/>
</dbReference>
<feature type="domain" description="Nucleoside phosphorylase" evidence="1">
    <location>
        <begin position="22"/>
        <end position="61"/>
    </location>
</feature>
<sequence length="180" mass="19095">MGDLIVVAHRWEAARLPKDADVLLCGVGMVQAATAVTRAICERTPDRVVNLGTVGALRPGLVGIQRPRAVINRDLNADDIRSMGLTPHERIDLIHGDPEGPILGTGDSFVAGGPARDALLERCDLVDMEGFAIAHACETLGVELVMIKHVSDTADEDARAWADVVDASARALAEAYAGLR</sequence>
<accession>A0A542ZQZ9</accession>
<proteinExistence type="predicted"/>
<keyword evidence="3" id="KW-1185">Reference proteome</keyword>
<dbReference type="RefSeq" id="WP_142092584.1">
    <property type="nucleotide sequence ID" value="NZ_BAAAMD010000001.1"/>
</dbReference>
<protein>
    <submittedName>
        <fullName evidence="2">Adenosylhomocysteine nucleosidase</fullName>
    </submittedName>
</protein>
<dbReference type="SUPFAM" id="SSF53167">
    <property type="entry name" value="Purine and uridine phosphorylases"/>
    <property type="match status" value="1"/>
</dbReference>
<evidence type="ECO:0000259" key="1">
    <source>
        <dbReference type="Pfam" id="PF01048"/>
    </source>
</evidence>
<organism evidence="2 3">
    <name type="scientific">Propioniferax innocua</name>
    <dbReference type="NCBI Taxonomy" id="1753"/>
    <lineage>
        <taxon>Bacteria</taxon>
        <taxon>Bacillati</taxon>
        <taxon>Actinomycetota</taxon>
        <taxon>Actinomycetes</taxon>
        <taxon>Propionibacteriales</taxon>
        <taxon>Propionibacteriaceae</taxon>
        <taxon>Propioniferax</taxon>
    </lineage>
</organism>
<comment type="caution">
    <text evidence="2">The sequence shown here is derived from an EMBL/GenBank/DDBJ whole genome shotgun (WGS) entry which is preliminary data.</text>
</comment>
<dbReference type="AlphaFoldDB" id="A0A542ZQZ9"/>
<dbReference type="GO" id="GO:0019284">
    <property type="term" value="P:L-methionine salvage from S-adenosylmethionine"/>
    <property type="evidence" value="ECO:0007669"/>
    <property type="project" value="TreeGrafter"/>
</dbReference>
<dbReference type="InterPro" id="IPR000845">
    <property type="entry name" value="Nucleoside_phosphorylase_d"/>
</dbReference>
<dbReference type="Pfam" id="PF01048">
    <property type="entry name" value="PNP_UDP_1"/>
    <property type="match status" value="2"/>
</dbReference>
<feature type="domain" description="Nucleoside phosphorylase" evidence="1">
    <location>
        <begin position="104"/>
        <end position="172"/>
    </location>
</feature>
<dbReference type="PANTHER" id="PTHR46832">
    <property type="entry name" value="5'-METHYLTHIOADENOSINE/S-ADENOSYLHOMOCYSTEINE NUCLEOSIDASE"/>
    <property type="match status" value="1"/>
</dbReference>
<reference evidence="2 3" key="1">
    <citation type="submission" date="2019-06" db="EMBL/GenBank/DDBJ databases">
        <title>Sequencing the genomes of 1000 actinobacteria strains.</title>
        <authorList>
            <person name="Klenk H.-P."/>
        </authorList>
    </citation>
    <scope>NUCLEOTIDE SEQUENCE [LARGE SCALE GENOMIC DNA]</scope>
    <source>
        <strain evidence="2 3">DSM 8251</strain>
    </source>
</reference>
<dbReference type="EMBL" id="VFOR01000001">
    <property type="protein sequence ID" value="TQL62783.1"/>
    <property type="molecule type" value="Genomic_DNA"/>
</dbReference>
<name>A0A542ZQZ9_9ACTN</name>
<evidence type="ECO:0000313" key="3">
    <source>
        <dbReference type="Proteomes" id="UP000316196"/>
    </source>
</evidence>
<dbReference type="GO" id="GO:0008930">
    <property type="term" value="F:methylthioadenosine nucleosidase activity"/>
    <property type="evidence" value="ECO:0007669"/>
    <property type="project" value="TreeGrafter"/>
</dbReference>
<gene>
    <name evidence="2" type="ORF">FB460_0573</name>
</gene>
<dbReference type="OrthoDB" id="3852236at2"/>
<dbReference type="NCBIfam" id="NF004168">
    <property type="entry name" value="PRK05634.1"/>
    <property type="match status" value="1"/>
</dbReference>
<dbReference type="PANTHER" id="PTHR46832:SF1">
    <property type="entry name" value="5'-METHYLTHIOADENOSINE_S-ADENOSYLHOMOCYSTEINE NUCLEOSIDASE"/>
    <property type="match status" value="1"/>
</dbReference>
<dbReference type="GO" id="GO:0005829">
    <property type="term" value="C:cytosol"/>
    <property type="evidence" value="ECO:0007669"/>
    <property type="project" value="TreeGrafter"/>
</dbReference>
<dbReference type="Proteomes" id="UP000316196">
    <property type="component" value="Unassembled WGS sequence"/>
</dbReference>